<dbReference type="EMBL" id="JAFJYH010000480">
    <property type="protein sequence ID" value="KAG4411415.1"/>
    <property type="molecule type" value="Genomic_DNA"/>
</dbReference>
<dbReference type="OrthoDB" id="3562663at2759"/>
<feature type="domain" description="Nephrocystin 3-like N-terminal" evidence="3">
    <location>
        <begin position="883"/>
        <end position="1072"/>
    </location>
</feature>
<evidence type="ECO:0000259" key="5">
    <source>
        <dbReference type="Pfam" id="PF26082"/>
    </source>
</evidence>
<dbReference type="InterPro" id="IPR056693">
    <property type="entry name" value="DUF7791"/>
</dbReference>
<dbReference type="Pfam" id="PF24883">
    <property type="entry name" value="NPHP3_N"/>
    <property type="match status" value="1"/>
</dbReference>
<feature type="region of interest" description="Disordered" evidence="2">
    <location>
        <begin position="312"/>
        <end position="350"/>
    </location>
</feature>
<evidence type="ECO:0000259" key="3">
    <source>
        <dbReference type="Pfam" id="PF24883"/>
    </source>
</evidence>
<feature type="compositionally biased region" description="Polar residues" evidence="2">
    <location>
        <begin position="319"/>
        <end position="328"/>
    </location>
</feature>
<dbReference type="SUPFAM" id="SSF52540">
    <property type="entry name" value="P-loop containing nucleoside triphosphate hydrolases"/>
    <property type="match status" value="1"/>
</dbReference>
<dbReference type="Pfam" id="PF26082">
    <property type="entry name" value="zf-C2H2_AcuF"/>
    <property type="match status" value="1"/>
</dbReference>
<evidence type="ECO:0000256" key="1">
    <source>
        <dbReference type="ARBA" id="ARBA00022737"/>
    </source>
</evidence>
<dbReference type="InterPro" id="IPR056884">
    <property type="entry name" value="NPHP3-like_N"/>
</dbReference>
<evidence type="ECO:0008006" key="8">
    <source>
        <dbReference type="Google" id="ProtNLM"/>
    </source>
</evidence>
<dbReference type="InterPro" id="IPR036770">
    <property type="entry name" value="Ankyrin_rpt-contain_sf"/>
</dbReference>
<evidence type="ECO:0000259" key="4">
    <source>
        <dbReference type="Pfam" id="PF25053"/>
    </source>
</evidence>
<feature type="region of interest" description="Disordered" evidence="2">
    <location>
        <begin position="545"/>
        <end position="590"/>
    </location>
</feature>
<feature type="domain" description="Oxidoreductase acuF-like C2H2 type zinc-finger" evidence="5">
    <location>
        <begin position="404"/>
        <end position="432"/>
    </location>
</feature>
<dbReference type="Gene3D" id="3.40.50.300">
    <property type="entry name" value="P-loop containing nucleotide triphosphate hydrolases"/>
    <property type="match status" value="1"/>
</dbReference>
<feature type="compositionally biased region" description="Basic and acidic residues" evidence="2">
    <location>
        <begin position="329"/>
        <end position="343"/>
    </location>
</feature>
<feature type="region of interest" description="Disordered" evidence="2">
    <location>
        <begin position="134"/>
        <end position="176"/>
    </location>
</feature>
<feature type="domain" description="DUF7791" evidence="4">
    <location>
        <begin position="1218"/>
        <end position="1308"/>
    </location>
</feature>
<feature type="region of interest" description="Disordered" evidence="2">
    <location>
        <begin position="797"/>
        <end position="833"/>
    </location>
</feature>
<keyword evidence="7" id="KW-1185">Reference proteome</keyword>
<evidence type="ECO:0000256" key="2">
    <source>
        <dbReference type="SAM" id="MobiDB-lite"/>
    </source>
</evidence>
<evidence type="ECO:0000313" key="7">
    <source>
        <dbReference type="Proteomes" id="UP000664132"/>
    </source>
</evidence>
<dbReference type="InterPro" id="IPR027417">
    <property type="entry name" value="P-loop_NTPase"/>
</dbReference>
<keyword evidence="1" id="KW-0677">Repeat</keyword>
<feature type="compositionally biased region" description="Basic and acidic residues" evidence="2">
    <location>
        <begin position="551"/>
        <end position="567"/>
    </location>
</feature>
<dbReference type="InterPro" id="IPR058925">
    <property type="entry name" value="zf-C2H2_AcuF"/>
</dbReference>
<dbReference type="Proteomes" id="UP000664132">
    <property type="component" value="Unassembled WGS sequence"/>
</dbReference>
<organism evidence="6 7">
    <name type="scientific">Cadophora malorum</name>
    <dbReference type="NCBI Taxonomy" id="108018"/>
    <lineage>
        <taxon>Eukaryota</taxon>
        <taxon>Fungi</taxon>
        <taxon>Dikarya</taxon>
        <taxon>Ascomycota</taxon>
        <taxon>Pezizomycotina</taxon>
        <taxon>Leotiomycetes</taxon>
        <taxon>Helotiales</taxon>
        <taxon>Ploettnerulaceae</taxon>
        <taxon>Cadophora</taxon>
    </lineage>
</organism>
<name>A0A8H7VZG4_9HELO</name>
<feature type="compositionally biased region" description="Basic and acidic residues" evidence="2">
    <location>
        <begin position="154"/>
        <end position="167"/>
    </location>
</feature>
<sequence length="1546" mass="174543">MASATRLTNTGQDDLSLMDNSISGLHRRCFEDFELVISLLEVPNHLYQQNISSRDVSNEFDRYKLWCSNVGAAHDGPNYRMSLDYRLREAPSYKDQIGEILVRLAQTVSMAYAFPGINDAGSLLEGSSQPFESKSLWDDETDLSSDAESSLSSGKDDSSSKAEHEPVSAETQDDDDFRRRIASIRDTIAMKSEAEDTQSAALRPIIDSQSLHELQSPILEIPQLIETIQFTVTCLYRIPVRRPATLERSSKLATIKIGHFEPFDNAYIDDRCPAASTTLKQRLQRMTSRRRRLLLYRAQHYEHIKVDLPRHVPEESRKTTTLNPTTEVKQLEVRPARSEKESSKPSQFSKATTFNPVDFPQFSTNLLSTDQISETDSLPSTNPSLWTGNQKLYIPPRPKGLVGGKHFLCPYCFVLCQVKSDKAWKRHVLKDLEPYICTFANCALEDHQFDDRNDWYEHELQKHRFEWSCNLGGHSPCTSPSEFLTHLQDHHPGLQSSSLSHDAIRQFQRPAQRSTKICPFCSKPSEKLKTHLSRHMEQIALYVLGGNNQEDTEHGSDASDKARRVDSSADFGSDEDDFDGKPPEIAASDPLQEDILEEQVVVPDTNEGPWTIPFDISGCLILTATLIKFSNFASRLVFPRLVFPDSIPLSLTGVQPLYDNDGGFRLVLSTLLAHMKARNTMGCLTPIERNLDVVNAEAMKLCRDLELQATVITRDHPSQDSETQENLEHFLLATTPRRLWDLRTQIDEFRSKLLRDILLPISSILISENIAAAKMTFHLKKYNAGSLLASLPEEALRLPEGGSPDDESRDSKHPSSLVEYKADDTSQTAPEDDSLQARAIQDAIISSLKFSTMMDRYEHLVEASPKTFEWIFQPQSFESRPPSSNFVEWLRNGDGFYWIYGKAGSGKSTLLKFICDHHNTKEVLRQGSPQGRPMIASFFIWAPGTSQQRSTEGLLRTILHDLLRQAPDKVTHVFPLLWRDLRINNERQAGSAMPQGKLESSEGSESARHLDTSRILWSRAELQEALLRLFPMLDNVCLFVDGLDEFNDDHEDLIHLLKSLLAQRVKICVTSRPWLIFENHFGGGALLRLQDLTYHDIKLYVHQTLYESARMVQLSQSNSTEASDLVESIVQRAEGVFLWVFLVVRSLLMGLARYDSIRDLLRRLEVIPVGLENLYSHMMRSIDPVADQLEVGICAVGLSLSHHLDGDSERPIAQDPYTRLSAPETIERVRRIGRTLESRCGGLLELATSGGAYVPLTKEGNLEVKYTHRTVADFLQTRETMETLHKGAGPDFNPDVALLGCFISRIRRCFHPALRNVPDLEPEYTLWAYLVNKAMELARDIELETGVSETAMVDELAVTISHQNGKPPLDNCPTFLEFATVHSLALFLNNKLSQNSKHRNNSRLLLLALCDPWKRRVPDQATVALLLQRGVDPNAHFGAASVWQHYLNIFVGNDGDADFGHLKILRLLIEHGANPLERGLKARGSHSTLVEASELIKDAFSESLEKQQLQDYLDGQKPRPGSSIVSSDRLLSGLKWTRKAFSRRKE</sequence>
<protein>
    <recommendedName>
        <fullName evidence="8">NACHT domain-containing protein</fullName>
    </recommendedName>
</protein>
<gene>
    <name evidence="6" type="ORF">IFR04_015457</name>
</gene>
<dbReference type="Gene3D" id="1.25.40.20">
    <property type="entry name" value="Ankyrin repeat-containing domain"/>
    <property type="match status" value="1"/>
</dbReference>
<proteinExistence type="predicted"/>
<comment type="caution">
    <text evidence="6">The sequence shown here is derived from an EMBL/GenBank/DDBJ whole genome shotgun (WGS) entry which is preliminary data.</text>
</comment>
<evidence type="ECO:0000313" key="6">
    <source>
        <dbReference type="EMBL" id="KAG4411415.1"/>
    </source>
</evidence>
<dbReference type="PANTHER" id="PTHR10039:SF5">
    <property type="entry name" value="NACHT DOMAIN-CONTAINING PROTEIN"/>
    <property type="match status" value="1"/>
</dbReference>
<reference evidence="6" key="1">
    <citation type="submission" date="2021-02" db="EMBL/GenBank/DDBJ databases">
        <title>Genome sequence Cadophora malorum strain M34.</title>
        <authorList>
            <person name="Stefanovic E."/>
            <person name="Vu D."/>
            <person name="Scully C."/>
            <person name="Dijksterhuis J."/>
            <person name="Roader J."/>
            <person name="Houbraken J."/>
        </authorList>
    </citation>
    <scope>NUCLEOTIDE SEQUENCE</scope>
    <source>
        <strain evidence="6">M34</strain>
    </source>
</reference>
<accession>A0A8H7VZG4</accession>
<dbReference type="PANTHER" id="PTHR10039">
    <property type="entry name" value="AMELOGENIN"/>
    <property type="match status" value="1"/>
</dbReference>
<dbReference type="Pfam" id="PF25053">
    <property type="entry name" value="DUF7791"/>
    <property type="match status" value="1"/>
</dbReference>